<dbReference type="PANTHER" id="PTHR33264">
    <property type="entry name" value="EXPRESSED PROTEIN"/>
    <property type="match status" value="1"/>
</dbReference>
<proteinExistence type="predicted"/>
<protein>
    <submittedName>
        <fullName evidence="2">Uncharacterized protein</fullName>
    </submittedName>
</protein>
<evidence type="ECO:0000313" key="3">
    <source>
        <dbReference type="Proteomes" id="UP000215914"/>
    </source>
</evidence>
<reference evidence="1 3" key="1">
    <citation type="journal article" date="2017" name="Nature">
        <title>The sunflower genome provides insights into oil metabolism, flowering and Asterid evolution.</title>
        <authorList>
            <person name="Badouin H."/>
            <person name="Gouzy J."/>
            <person name="Grassa C.J."/>
            <person name="Murat F."/>
            <person name="Staton S.E."/>
            <person name="Cottret L."/>
            <person name="Lelandais-Briere C."/>
            <person name="Owens G.L."/>
            <person name="Carrere S."/>
            <person name="Mayjonade B."/>
            <person name="Legrand L."/>
            <person name="Gill N."/>
            <person name="Kane N.C."/>
            <person name="Bowers J.E."/>
            <person name="Hubner S."/>
            <person name="Bellec A."/>
            <person name="Berard A."/>
            <person name="Berges H."/>
            <person name="Blanchet N."/>
            <person name="Boniface M.C."/>
            <person name="Brunel D."/>
            <person name="Catrice O."/>
            <person name="Chaidir N."/>
            <person name="Claudel C."/>
            <person name="Donnadieu C."/>
            <person name="Faraut T."/>
            <person name="Fievet G."/>
            <person name="Helmstetter N."/>
            <person name="King M."/>
            <person name="Knapp S.J."/>
            <person name="Lai Z."/>
            <person name="Le Paslier M.C."/>
            <person name="Lippi Y."/>
            <person name="Lorenzon L."/>
            <person name="Mandel J.R."/>
            <person name="Marage G."/>
            <person name="Marchand G."/>
            <person name="Marquand E."/>
            <person name="Bret-Mestries E."/>
            <person name="Morien E."/>
            <person name="Nambeesan S."/>
            <person name="Nguyen T."/>
            <person name="Pegot-Espagnet P."/>
            <person name="Pouilly N."/>
            <person name="Raftis F."/>
            <person name="Sallet E."/>
            <person name="Schiex T."/>
            <person name="Thomas J."/>
            <person name="Vandecasteele C."/>
            <person name="Vares D."/>
            <person name="Vear F."/>
            <person name="Vautrin S."/>
            <person name="Crespi M."/>
            <person name="Mangin B."/>
            <person name="Burke J.M."/>
            <person name="Salse J."/>
            <person name="Munos S."/>
            <person name="Vincourt P."/>
            <person name="Rieseberg L.H."/>
            <person name="Langlade N.B."/>
        </authorList>
    </citation>
    <scope>NUCLEOTIDE SEQUENCE [LARGE SCALE GENOMIC DNA]</scope>
    <source>
        <strain evidence="3">cv. SF193</strain>
        <tissue evidence="1">Leaves</tissue>
    </source>
</reference>
<dbReference type="EMBL" id="CM007902">
    <property type="protein sequence ID" value="OTG01130.1"/>
    <property type="molecule type" value="Genomic_DNA"/>
</dbReference>
<dbReference type="EMBL" id="MNCJ02000328">
    <property type="protein sequence ID" value="KAF5772948.1"/>
    <property type="molecule type" value="Genomic_DNA"/>
</dbReference>
<dbReference type="PANTHER" id="PTHR33264:SF8">
    <property type="entry name" value="EXPRESSED PROTEIN"/>
    <property type="match status" value="1"/>
</dbReference>
<keyword evidence="3" id="KW-1185">Reference proteome</keyword>
<evidence type="ECO:0000313" key="2">
    <source>
        <dbReference type="EMBL" id="OTG01130.1"/>
    </source>
</evidence>
<dbReference type="OrthoDB" id="695262at2759"/>
<dbReference type="Gramene" id="mRNA:HanXRQr2_Chr13g0583151">
    <property type="protein sequence ID" value="CDS:HanXRQr2_Chr13g0583151.1"/>
    <property type="gene ID" value="HanXRQr2_Chr13g0583151"/>
</dbReference>
<dbReference type="AlphaFoldDB" id="A0A251SQL3"/>
<accession>A0A251SQL3</accession>
<organism evidence="2 3">
    <name type="scientific">Helianthus annuus</name>
    <name type="common">Common sunflower</name>
    <dbReference type="NCBI Taxonomy" id="4232"/>
    <lineage>
        <taxon>Eukaryota</taxon>
        <taxon>Viridiplantae</taxon>
        <taxon>Streptophyta</taxon>
        <taxon>Embryophyta</taxon>
        <taxon>Tracheophyta</taxon>
        <taxon>Spermatophyta</taxon>
        <taxon>Magnoliopsida</taxon>
        <taxon>eudicotyledons</taxon>
        <taxon>Gunneridae</taxon>
        <taxon>Pentapetalae</taxon>
        <taxon>asterids</taxon>
        <taxon>campanulids</taxon>
        <taxon>Asterales</taxon>
        <taxon>Asteraceae</taxon>
        <taxon>Asteroideae</taxon>
        <taxon>Heliantheae alliance</taxon>
        <taxon>Heliantheae</taxon>
        <taxon>Helianthus</taxon>
    </lineage>
</organism>
<dbReference type="InParanoid" id="A0A251SQL3"/>
<reference evidence="2" key="2">
    <citation type="submission" date="2017-02" db="EMBL/GenBank/DDBJ databases">
        <title>Sunflower complete genome.</title>
        <authorList>
            <person name="Langlade N."/>
            <person name="Munos S."/>
        </authorList>
    </citation>
    <scope>NUCLEOTIDE SEQUENCE [LARGE SCALE GENOMIC DNA]</scope>
    <source>
        <tissue evidence="2">Leaves</tissue>
    </source>
</reference>
<gene>
    <name evidence="2" type="ORF">HannXRQ_Chr13g0398711</name>
    <name evidence="1" type="ORF">HanXRQr2_Chr13g0583151</name>
</gene>
<evidence type="ECO:0000313" key="1">
    <source>
        <dbReference type="EMBL" id="KAF5772948.1"/>
    </source>
</evidence>
<name>A0A251SQL3_HELAN</name>
<dbReference type="Proteomes" id="UP000215914">
    <property type="component" value="Chromosome 13"/>
</dbReference>
<sequence length="134" mass="15595">MAKLRRSLEERRQLLQPCKARRMAEVVGGTTAEVTAVCCCFPCAAVDFTFLTMYKVPAGMCRNAIMRRRHRPRLMMPRNGKERRVKTQLEMHPAVVAALQRFVKPEMDKDMLALEDEMWKKFADSGFWRGTRED</sequence>
<reference evidence="1" key="3">
    <citation type="submission" date="2020-06" db="EMBL/GenBank/DDBJ databases">
        <title>Helianthus annuus Genome sequencing and assembly Release 2.</title>
        <authorList>
            <person name="Gouzy J."/>
            <person name="Langlade N."/>
            <person name="Munos S."/>
        </authorList>
    </citation>
    <scope>NUCLEOTIDE SEQUENCE</scope>
    <source>
        <tissue evidence="1">Leaves</tissue>
    </source>
</reference>
<dbReference type="OMA" id="CCCPCSI"/>